<reference evidence="1" key="1">
    <citation type="journal article" date="2014" name="Front. Microbiol.">
        <title>High frequency of phylogenetically diverse reductive dehalogenase-homologous genes in deep subseafloor sedimentary metagenomes.</title>
        <authorList>
            <person name="Kawai M."/>
            <person name="Futagami T."/>
            <person name="Toyoda A."/>
            <person name="Takaki Y."/>
            <person name="Nishi S."/>
            <person name="Hori S."/>
            <person name="Arai W."/>
            <person name="Tsubouchi T."/>
            <person name="Morono Y."/>
            <person name="Uchiyama I."/>
            <person name="Ito T."/>
            <person name="Fujiyama A."/>
            <person name="Inagaki F."/>
            <person name="Takami H."/>
        </authorList>
    </citation>
    <scope>NUCLEOTIDE SEQUENCE</scope>
    <source>
        <strain evidence="1">Expedition CK06-06</strain>
    </source>
</reference>
<dbReference type="Gene3D" id="3.40.50.300">
    <property type="entry name" value="P-loop containing nucleotide triphosphate hydrolases"/>
    <property type="match status" value="1"/>
</dbReference>
<evidence type="ECO:0000313" key="1">
    <source>
        <dbReference type="EMBL" id="GAJ24675.1"/>
    </source>
</evidence>
<evidence type="ECO:0008006" key="2">
    <source>
        <dbReference type="Google" id="ProtNLM"/>
    </source>
</evidence>
<proteinExistence type="predicted"/>
<gene>
    <name evidence="1" type="ORF">S12H4_57842</name>
</gene>
<dbReference type="Pfam" id="PF02367">
    <property type="entry name" value="TsaE"/>
    <property type="match status" value="1"/>
</dbReference>
<organism evidence="1">
    <name type="scientific">marine sediment metagenome</name>
    <dbReference type="NCBI Taxonomy" id="412755"/>
    <lineage>
        <taxon>unclassified sequences</taxon>
        <taxon>metagenomes</taxon>
        <taxon>ecological metagenomes</taxon>
    </lineage>
</organism>
<dbReference type="GO" id="GO:0002949">
    <property type="term" value="P:tRNA threonylcarbamoyladenosine modification"/>
    <property type="evidence" value="ECO:0007669"/>
    <property type="project" value="InterPro"/>
</dbReference>
<protein>
    <recommendedName>
        <fullName evidence="2">tRNA threonylcarbamoyladenosine biosynthesis protein TsaE</fullName>
    </recommendedName>
</protein>
<accession>X1W317</accession>
<dbReference type="SUPFAM" id="SSF52540">
    <property type="entry name" value="P-loop containing nucleoside triphosphate hydrolases"/>
    <property type="match status" value="1"/>
</dbReference>
<comment type="caution">
    <text evidence="1">The sequence shown here is derived from an EMBL/GenBank/DDBJ whole genome shotgun (WGS) entry which is preliminary data.</text>
</comment>
<dbReference type="InterPro" id="IPR003442">
    <property type="entry name" value="T6A_TsaE"/>
</dbReference>
<dbReference type="InterPro" id="IPR027417">
    <property type="entry name" value="P-loop_NTPase"/>
</dbReference>
<dbReference type="EMBL" id="BARW01037473">
    <property type="protein sequence ID" value="GAJ24675.1"/>
    <property type="molecule type" value="Genomic_DNA"/>
</dbReference>
<name>X1W317_9ZZZZ</name>
<dbReference type="AlphaFoldDB" id="X1W317"/>
<sequence>MVMKQIEIPSKKFLKQAARDFLNFQKGNKFFVFYGDLGSGKTTFIQTLCKELKVIDNVTSPSFSIINEYHTKDNKII</sequence>